<keyword evidence="3" id="KW-0998">Cell outer membrane</keyword>
<dbReference type="Gene3D" id="2.40.170.20">
    <property type="entry name" value="TonB-dependent receptor, beta-barrel domain"/>
    <property type="match status" value="1"/>
</dbReference>
<feature type="domain" description="Outer membrane protein beta-barrel" evidence="4">
    <location>
        <begin position="361"/>
        <end position="761"/>
    </location>
</feature>
<dbReference type="OrthoDB" id="8764943at2"/>
<reference evidence="5 6" key="1">
    <citation type="submission" date="2019-08" db="EMBL/GenBank/DDBJ databases">
        <title>Formosa sediminis sp. nov., isolated from marine sediment.</title>
        <authorList>
            <person name="Cao W.R."/>
        </authorList>
    </citation>
    <scope>NUCLEOTIDE SEQUENCE [LARGE SCALE GENOMIC DNA]</scope>
    <source>
        <strain evidence="5 6">1494</strain>
    </source>
</reference>
<gene>
    <name evidence="5" type="ORF">FVF61_12530</name>
</gene>
<dbReference type="AlphaFoldDB" id="A0A5D0G386"/>
<dbReference type="PANTHER" id="PTHR40980:SF4">
    <property type="entry name" value="TONB-DEPENDENT RECEPTOR-LIKE BETA-BARREL DOMAIN-CONTAINING PROTEIN"/>
    <property type="match status" value="1"/>
</dbReference>
<evidence type="ECO:0000256" key="3">
    <source>
        <dbReference type="ARBA" id="ARBA00023237"/>
    </source>
</evidence>
<name>A0A5D0G386_9FLAO</name>
<dbReference type="PANTHER" id="PTHR40980">
    <property type="entry name" value="PLUG DOMAIN-CONTAINING PROTEIN"/>
    <property type="match status" value="1"/>
</dbReference>
<dbReference type="EMBL" id="VSFC01000062">
    <property type="protein sequence ID" value="TYA52472.1"/>
    <property type="molecule type" value="Genomic_DNA"/>
</dbReference>
<dbReference type="SUPFAM" id="SSF49464">
    <property type="entry name" value="Carboxypeptidase regulatory domain-like"/>
    <property type="match status" value="1"/>
</dbReference>
<dbReference type="Pfam" id="PF14905">
    <property type="entry name" value="OMP_b-brl_3"/>
    <property type="match status" value="1"/>
</dbReference>
<dbReference type="InterPro" id="IPR008969">
    <property type="entry name" value="CarboxyPept-like_regulatory"/>
</dbReference>
<dbReference type="GO" id="GO:0009279">
    <property type="term" value="C:cell outer membrane"/>
    <property type="evidence" value="ECO:0007669"/>
    <property type="project" value="UniProtKB-SubCell"/>
</dbReference>
<comment type="subcellular location">
    <subcellularLocation>
        <location evidence="1">Cell outer membrane</location>
    </subcellularLocation>
</comment>
<dbReference type="InterPro" id="IPR036942">
    <property type="entry name" value="Beta-barrel_TonB_sf"/>
</dbReference>
<evidence type="ECO:0000256" key="2">
    <source>
        <dbReference type="ARBA" id="ARBA00023136"/>
    </source>
</evidence>
<evidence type="ECO:0000256" key="1">
    <source>
        <dbReference type="ARBA" id="ARBA00004442"/>
    </source>
</evidence>
<evidence type="ECO:0000259" key="4">
    <source>
        <dbReference type="Pfam" id="PF14905"/>
    </source>
</evidence>
<dbReference type="Gene3D" id="2.60.40.1120">
    <property type="entry name" value="Carboxypeptidase-like, regulatory domain"/>
    <property type="match status" value="1"/>
</dbReference>
<dbReference type="Pfam" id="PF13715">
    <property type="entry name" value="CarbopepD_reg_2"/>
    <property type="match status" value="1"/>
</dbReference>
<organism evidence="5 6">
    <name type="scientific">Formosa maritima</name>
    <dbReference type="NCBI Taxonomy" id="2592046"/>
    <lineage>
        <taxon>Bacteria</taxon>
        <taxon>Pseudomonadati</taxon>
        <taxon>Bacteroidota</taxon>
        <taxon>Flavobacteriia</taxon>
        <taxon>Flavobacteriales</taxon>
        <taxon>Flavobacteriaceae</taxon>
        <taxon>Formosa</taxon>
    </lineage>
</organism>
<dbReference type="InterPro" id="IPR041700">
    <property type="entry name" value="OMP_b-brl_3"/>
</dbReference>
<keyword evidence="6" id="KW-1185">Reference proteome</keyword>
<dbReference type="SUPFAM" id="SSF56935">
    <property type="entry name" value="Porins"/>
    <property type="match status" value="1"/>
</dbReference>
<keyword evidence="2" id="KW-0472">Membrane</keyword>
<proteinExistence type="predicted"/>
<evidence type="ECO:0000313" key="5">
    <source>
        <dbReference type="EMBL" id="TYA52472.1"/>
    </source>
</evidence>
<keyword evidence="5" id="KW-0675">Receptor</keyword>
<sequence length="787" mass="89989">MSQDISITGNVKDSENNPIYFANAVLLSSKDSTAIKGTSTNDNGFFELKNTKQGNYLIKISFIGYTDFSKPITVSTEDIHLGDLILNENTEALDEVNIIANKPTIKKEADKLVFGVENTALSEGTLLQVVKSTPGVLVLDGHIMVKGSSPSVYINNRKVQLSTEELLQLLESSPANAIKSVEVITNPSASYDAESGVVINIIMSKNLVTGYRGSVSGNYTQGVFPRYNFGMINYFKTDKINLFANYSYTSEKINRDNDDGVYYFDTNNQIDEVWKSSTNRNTWTKSHSLNFNLDFLLNENNTLSVSSNMLWTPYFKYKLDNNTNIFNANNEFQSRFEADNLTNDDKYNLGFDLDYLHQFSKSSLAFNSHFTIYDYSRFQESSSNYYDQNNNFIAPTAFNTDANQKTQIFTVQLDYKLPINDTSNFDAGSKYSSIQSDSDITRYDYDFNTNEEVLNLANSSAFEYNENVFALYSNYDKTFGKWSLNAGLRMEQTDIKGTSITYNQTNKQSYLDWFPTASIKYQTEGVSSFYTTYKRSIVRPNYKDLNPFTFFLNDNTLVVGNPNLKPTYKDHYVIGSSVTSFLTLEAYYINEKDFIIELPLQDNVTNQLVYAPVNIDKSIEYGFDIVSYFNITESWFVYAVTSFYNAIEEKNTENSFIESNQWSNYSVLMNDFSFLKDRSLSANITFIFLSENLQGFRNVAGRLESELSISKTILKKKAVISLSAADLFNLADFETTTDYLNQRSYNHTDLDNRFVKLGFRYKFGNTILKTNERQKAVKERERIKERD</sequence>
<protein>
    <submittedName>
        <fullName evidence="5">TonB-dependent receptor</fullName>
    </submittedName>
</protein>
<accession>A0A5D0G386</accession>
<evidence type="ECO:0000313" key="6">
    <source>
        <dbReference type="Proteomes" id="UP000324550"/>
    </source>
</evidence>
<comment type="caution">
    <text evidence="5">The sequence shown here is derived from an EMBL/GenBank/DDBJ whole genome shotgun (WGS) entry which is preliminary data.</text>
</comment>
<dbReference type="Proteomes" id="UP000324550">
    <property type="component" value="Unassembled WGS sequence"/>
</dbReference>